<dbReference type="GO" id="GO:0005891">
    <property type="term" value="C:voltage-gated calcium channel complex"/>
    <property type="evidence" value="ECO:0007669"/>
    <property type="project" value="TreeGrafter"/>
</dbReference>
<protein>
    <recommendedName>
        <fullName evidence="3">VWFA domain-containing protein</fullName>
    </recommendedName>
</protein>
<evidence type="ECO:0000256" key="2">
    <source>
        <dbReference type="SAM" id="SignalP"/>
    </source>
</evidence>
<dbReference type="SMART" id="SM00327">
    <property type="entry name" value="VWA"/>
    <property type="match status" value="1"/>
</dbReference>
<dbReference type="InterPro" id="IPR036465">
    <property type="entry name" value="vWFA_dom_sf"/>
</dbReference>
<dbReference type="SUPFAM" id="SSF53300">
    <property type="entry name" value="vWA-like"/>
    <property type="match status" value="1"/>
</dbReference>
<proteinExistence type="predicted"/>
<evidence type="ECO:0000259" key="3">
    <source>
        <dbReference type="PROSITE" id="PS50234"/>
    </source>
</evidence>
<dbReference type="AlphaFoldDB" id="A0A0G4GX06"/>
<dbReference type="Gene3D" id="3.40.50.410">
    <property type="entry name" value="von Willebrand factor, type A domain"/>
    <property type="match status" value="1"/>
</dbReference>
<feature type="domain" description="VWFA" evidence="3">
    <location>
        <begin position="295"/>
        <end position="475"/>
    </location>
</feature>
<dbReference type="STRING" id="1169540.A0A0G4GX06"/>
<sequence>MCASSSPELTWLKVFCFGFFLVLRGAAGQSVASPSCPCLDQPLVAAALAPFSKDGGYEYQTYRYPGDYGVSCATHDRLLPPFCANAEGAVRSDAPTWCHDEWCWIDDNDCTLPLKYRSAYFPSSGLHFSYQTCGSTNGSWQRWFNESAADLRPIDELATVVENYIFSIRNTIEGTLADIDGGGVCSVTSCSCPTCSQIMGSAWGSQSLDLTATVFKDGSGSAVSQQSRCMSNVASSVFLRIAGSEYDSTSRLGYLYGGFQTDGAYVQWPRMDCSELTFDPRYRPWYASASTGPKNVVIVVDRSGSMSQQNRMWLARLAVKSVIDTLTWKDNAALIAFNDRVGGFTSAGNGLIPMTGDNKASMKSYADGLVAIGGTDFRLPLDRAMQILSTAGTEGGCINAVLFMTDGEAPFSDADFSDIKQRASAKGAAIFSYAFGSGAASYVPRRLACENQGVFHQVADGGDLSNAMSSYYTYFAAGTGYRGARWILYSDAVTGTDLLAACTPTYDPREAGSELSSLVGVMCVDVNVIVSLDVLRLRSDYSAFISRVEADTVQCTPLFQGLSGSLKESALEKVRQRLASAGASSCEGFLDDTDDDGGGAGDAISAAVAIPIVVVVTLGGMGWFYRRHRRRKQNQVCHMMNAPVHQPHPPIQPAAQQYGAPGVIVMQQPPLQPAPVHQQPMVVTTFQPQPQTPPQPQLIVQMGEPQAQIPSPIQNYAADTSARPPAY</sequence>
<feature type="chain" id="PRO_5005191304" description="VWFA domain-containing protein" evidence="2">
    <location>
        <begin position="29"/>
        <end position="727"/>
    </location>
</feature>
<gene>
    <name evidence="4" type="ORF">Vbra_18949</name>
</gene>
<organism evidence="4 5">
    <name type="scientific">Vitrella brassicaformis (strain CCMP3155)</name>
    <dbReference type="NCBI Taxonomy" id="1169540"/>
    <lineage>
        <taxon>Eukaryota</taxon>
        <taxon>Sar</taxon>
        <taxon>Alveolata</taxon>
        <taxon>Colpodellida</taxon>
        <taxon>Vitrellaceae</taxon>
        <taxon>Vitrella</taxon>
    </lineage>
</organism>
<dbReference type="InParanoid" id="A0A0G4GX06"/>
<dbReference type="EMBL" id="CDMY01000850">
    <property type="protein sequence ID" value="CEM35380.1"/>
    <property type="molecule type" value="Genomic_DNA"/>
</dbReference>
<keyword evidence="5" id="KW-1185">Reference proteome</keyword>
<dbReference type="OMA" id="DIACAAN"/>
<evidence type="ECO:0000313" key="4">
    <source>
        <dbReference type="EMBL" id="CEM35380.1"/>
    </source>
</evidence>
<keyword evidence="2" id="KW-0732">Signal</keyword>
<dbReference type="PANTHER" id="PTHR10166">
    <property type="entry name" value="VOLTAGE-DEPENDENT CALCIUM CHANNEL SUBUNIT ALPHA-2/DELTA-RELATED"/>
    <property type="match status" value="1"/>
</dbReference>
<reference evidence="4 5" key="1">
    <citation type="submission" date="2014-11" db="EMBL/GenBank/DDBJ databases">
        <authorList>
            <person name="Zhu J."/>
            <person name="Qi W."/>
            <person name="Song R."/>
        </authorList>
    </citation>
    <scope>NUCLEOTIDE SEQUENCE [LARGE SCALE GENOMIC DNA]</scope>
</reference>
<keyword evidence="1" id="KW-0472">Membrane</keyword>
<dbReference type="OrthoDB" id="202775at2759"/>
<dbReference type="Pfam" id="PF00092">
    <property type="entry name" value="VWA"/>
    <property type="match status" value="1"/>
</dbReference>
<evidence type="ECO:0000313" key="5">
    <source>
        <dbReference type="Proteomes" id="UP000041254"/>
    </source>
</evidence>
<evidence type="ECO:0000256" key="1">
    <source>
        <dbReference type="SAM" id="Phobius"/>
    </source>
</evidence>
<accession>A0A0G4GX06</accession>
<dbReference type="GO" id="GO:0005245">
    <property type="term" value="F:voltage-gated calcium channel activity"/>
    <property type="evidence" value="ECO:0007669"/>
    <property type="project" value="TreeGrafter"/>
</dbReference>
<keyword evidence="1" id="KW-1133">Transmembrane helix</keyword>
<dbReference type="PROSITE" id="PS50234">
    <property type="entry name" value="VWFA"/>
    <property type="match status" value="1"/>
</dbReference>
<dbReference type="PANTHER" id="PTHR10166:SF37">
    <property type="entry name" value="STOLID, ISOFORM H"/>
    <property type="match status" value="1"/>
</dbReference>
<dbReference type="Proteomes" id="UP000041254">
    <property type="component" value="Unassembled WGS sequence"/>
</dbReference>
<keyword evidence="1" id="KW-0812">Transmembrane</keyword>
<name>A0A0G4GX06_VITBC</name>
<dbReference type="VEuPathDB" id="CryptoDB:Vbra_18949"/>
<dbReference type="InterPro" id="IPR002035">
    <property type="entry name" value="VWF_A"/>
</dbReference>
<feature type="signal peptide" evidence="2">
    <location>
        <begin position="1"/>
        <end position="28"/>
    </location>
</feature>
<dbReference type="InterPro" id="IPR051173">
    <property type="entry name" value="Ca_channel_alpha-2/delta"/>
</dbReference>
<feature type="transmembrane region" description="Helical" evidence="1">
    <location>
        <begin position="603"/>
        <end position="625"/>
    </location>
</feature>